<dbReference type="PANTHER" id="PTHR11595:SF21">
    <property type="entry name" value="ELONGATION FACTOR 1-BETA"/>
    <property type="match status" value="1"/>
</dbReference>
<feature type="chain" id="PRO_5044980046" description="RxLR effector protein" evidence="8">
    <location>
        <begin position="23"/>
        <end position="171"/>
    </location>
</feature>
<dbReference type="PANTHER" id="PTHR11595">
    <property type="entry name" value="EF-HAND AND COILED-COIL DOMAIN-CONTAINING FAMILY MEMBER"/>
    <property type="match status" value="1"/>
</dbReference>
<evidence type="ECO:0000256" key="5">
    <source>
        <dbReference type="ARBA" id="ARBA00022729"/>
    </source>
</evidence>
<comment type="similarity">
    <text evidence="2">Belongs to the EF-1-beta/EF-1-delta family.</text>
</comment>
<evidence type="ECO:0000313" key="10">
    <source>
        <dbReference type="EMBL" id="KAG7375536.1"/>
    </source>
</evidence>
<dbReference type="InterPro" id="IPR049720">
    <property type="entry name" value="EF1B_bsu/dsu"/>
</dbReference>
<keyword evidence="5 8" id="KW-0732">Signal</keyword>
<gene>
    <name evidence="10" type="primary">EEF1B2_1</name>
    <name evidence="10" type="ORF">PHYBOEH_002355</name>
</gene>
<dbReference type="GO" id="GO:0005085">
    <property type="term" value="F:guanyl-nucleotide exchange factor activity"/>
    <property type="evidence" value="ECO:0007669"/>
    <property type="project" value="TreeGrafter"/>
</dbReference>
<evidence type="ECO:0000256" key="2">
    <source>
        <dbReference type="ARBA" id="ARBA00007411"/>
    </source>
</evidence>
<name>A0A8T1V3P6_9STRA</name>
<dbReference type="Proteomes" id="UP000693981">
    <property type="component" value="Unassembled WGS sequence"/>
</dbReference>
<evidence type="ECO:0000259" key="9">
    <source>
        <dbReference type="SMART" id="SM00888"/>
    </source>
</evidence>
<keyword evidence="11" id="KW-1185">Reference proteome</keyword>
<dbReference type="GO" id="GO:0005829">
    <property type="term" value="C:cytosol"/>
    <property type="evidence" value="ECO:0007669"/>
    <property type="project" value="TreeGrafter"/>
</dbReference>
<feature type="signal peptide" evidence="8">
    <location>
        <begin position="1"/>
        <end position="22"/>
    </location>
</feature>
<comment type="caution">
    <text evidence="10">The sequence shown here is derived from an EMBL/GenBank/DDBJ whole genome shotgun (WGS) entry which is preliminary data.</text>
</comment>
<dbReference type="EMBL" id="JAGDFL010001596">
    <property type="protein sequence ID" value="KAG7375536.1"/>
    <property type="molecule type" value="Genomic_DNA"/>
</dbReference>
<reference evidence="10" key="1">
    <citation type="submission" date="2021-02" db="EMBL/GenBank/DDBJ databases">
        <authorList>
            <person name="Palmer J.M."/>
        </authorList>
    </citation>
    <scope>NUCLEOTIDE SEQUENCE</scope>
    <source>
        <strain evidence="10">SCRP23</strain>
    </source>
</reference>
<proteinExistence type="inferred from homology"/>
<comment type="subcellular location">
    <subcellularLocation>
        <location evidence="1 8">Secreted</location>
    </subcellularLocation>
</comment>
<sequence length="171" mass="18855">MRTVFYVAVAVAVLARSSVVAAFANADESKLLSKATPDFTADTVISSDSRKRFLRVTDPEDDGLVAADEERVKFASMKQIIAKLEEDDMKHVAKILEDFQVSQAKSALKAARERVTWGNGDKLVPVAFGIKKLLVQCVIVDDLVLLDDITESIEQFEDYVQSVDVASMNKL</sequence>
<dbReference type="InterPro" id="IPR031825">
    <property type="entry name" value="RXLR"/>
</dbReference>
<keyword evidence="4 8" id="KW-0964">Secreted</keyword>
<evidence type="ECO:0000256" key="6">
    <source>
        <dbReference type="ARBA" id="ARBA00022768"/>
    </source>
</evidence>
<dbReference type="GO" id="GO:0005853">
    <property type="term" value="C:eukaryotic translation elongation factor 1 complex"/>
    <property type="evidence" value="ECO:0007669"/>
    <property type="project" value="InterPro"/>
</dbReference>
<comment type="domain">
    <text evidence="8">The RxLR-dEER motif acts to carry the protein into the host cell cytoplasm through binding to cell surface phosphatidylinositol-3-phosphate.</text>
</comment>
<dbReference type="Pfam" id="PF00736">
    <property type="entry name" value="EF1_GNE"/>
    <property type="match status" value="1"/>
</dbReference>
<keyword evidence="7" id="KW-0648">Protein biosynthesis</keyword>
<evidence type="ECO:0000313" key="11">
    <source>
        <dbReference type="Proteomes" id="UP000693981"/>
    </source>
</evidence>
<dbReference type="SMART" id="SM00888">
    <property type="entry name" value="EF1_GNE"/>
    <property type="match status" value="1"/>
</dbReference>
<dbReference type="GO" id="GO:0003746">
    <property type="term" value="F:translation elongation factor activity"/>
    <property type="evidence" value="ECO:0007669"/>
    <property type="project" value="UniProtKB-KW"/>
</dbReference>
<accession>A0A8T1V3P6</accession>
<dbReference type="Pfam" id="PF16810">
    <property type="entry name" value="RXLR"/>
    <property type="match status" value="1"/>
</dbReference>
<dbReference type="CDD" id="cd00292">
    <property type="entry name" value="EF1B"/>
    <property type="match status" value="1"/>
</dbReference>
<comment type="function">
    <text evidence="8">Effector that suppresses plant defense responses during pathogen infection.</text>
</comment>
<feature type="domain" description="Translation elongation factor EF1B beta/delta subunit guanine nucleotide exchange" evidence="9">
    <location>
        <begin position="90"/>
        <end position="171"/>
    </location>
</feature>
<keyword evidence="6 10" id="KW-0251">Elongation factor</keyword>
<dbReference type="AlphaFoldDB" id="A0A8T1V3P6"/>
<evidence type="ECO:0000256" key="3">
    <source>
        <dbReference type="ARBA" id="ARBA00010400"/>
    </source>
</evidence>
<organism evidence="10 11">
    <name type="scientific">Phytophthora boehmeriae</name>
    <dbReference type="NCBI Taxonomy" id="109152"/>
    <lineage>
        <taxon>Eukaryota</taxon>
        <taxon>Sar</taxon>
        <taxon>Stramenopiles</taxon>
        <taxon>Oomycota</taxon>
        <taxon>Peronosporomycetes</taxon>
        <taxon>Peronosporales</taxon>
        <taxon>Peronosporaceae</taxon>
        <taxon>Phytophthora</taxon>
    </lineage>
</organism>
<comment type="similarity">
    <text evidence="3 8">Belongs to the RxLR effector family.</text>
</comment>
<dbReference type="InterPro" id="IPR014038">
    <property type="entry name" value="EF1B_bsu/dsu_GNE"/>
</dbReference>
<protein>
    <recommendedName>
        <fullName evidence="8">RxLR effector protein</fullName>
    </recommendedName>
</protein>
<evidence type="ECO:0000256" key="8">
    <source>
        <dbReference type="RuleBase" id="RU367124"/>
    </source>
</evidence>
<evidence type="ECO:0000256" key="7">
    <source>
        <dbReference type="ARBA" id="ARBA00022917"/>
    </source>
</evidence>
<evidence type="ECO:0000256" key="1">
    <source>
        <dbReference type="ARBA" id="ARBA00004613"/>
    </source>
</evidence>
<evidence type="ECO:0000256" key="4">
    <source>
        <dbReference type="ARBA" id="ARBA00022525"/>
    </source>
</evidence>
<dbReference type="FunFam" id="3.30.70.60:FF:000001">
    <property type="entry name" value="Elongation factor 1-beta 1 like"/>
    <property type="match status" value="1"/>
</dbReference>
<dbReference type="OrthoDB" id="127736at2759"/>